<comment type="caution">
    <text evidence="1">The sequence shown here is derived from an EMBL/GenBank/DDBJ whole genome shotgun (WGS) entry which is preliminary data.</text>
</comment>
<protein>
    <recommendedName>
        <fullName evidence="3">F-box domain-containing protein</fullName>
    </recommendedName>
</protein>
<proteinExistence type="predicted"/>
<dbReference type="RefSeq" id="XP_069205564.1">
    <property type="nucleotide sequence ID" value="XM_069357627.1"/>
</dbReference>
<dbReference type="GeneID" id="95990302"/>
<evidence type="ECO:0000313" key="2">
    <source>
        <dbReference type="Proteomes" id="UP001565368"/>
    </source>
</evidence>
<dbReference type="Proteomes" id="UP001565368">
    <property type="component" value="Unassembled WGS sequence"/>
</dbReference>
<keyword evidence="2" id="KW-1185">Reference proteome</keyword>
<organism evidence="1 2">
    <name type="scientific">Vanrija albida</name>
    <dbReference type="NCBI Taxonomy" id="181172"/>
    <lineage>
        <taxon>Eukaryota</taxon>
        <taxon>Fungi</taxon>
        <taxon>Dikarya</taxon>
        <taxon>Basidiomycota</taxon>
        <taxon>Agaricomycotina</taxon>
        <taxon>Tremellomycetes</taxon>
        <taxon>Trichosporonales</taxon>
        <taxon>Trichosporonaceae</taxon>
        <taxon>Vanrija</taxon>
    </lineage>
</organism>
<accession>A0ABR3PTB3</accession>
<evidence type="ECO:0000313" key="1">
    <source>
        <dbReference type="EMBL" id="KAL1405620.1"/>
    </source>
</evidence>
<reference evidence="1 2" key="1">
    <citation type="submission" date="2023-08" db="EMBL/GenBank/DDBJ databases">
        <title>Annotated Genome Sequence of Vanrija albida AlHP1.</title>
        <authorList>
            <person name="Herzog R."/>
        </authorList>
    </citation>
    <scope>NUCLEOTIDE SEQUENCE [LARGE SCALE GENOMIC DNA]</scope>
    <source>
        <strain evidence="1 2">AlHP1</strain>
    </source>
</reference>
<sequence>MSLHILNTTPDYDRHISPHHYCARKNITIAHLRPLLPPTPPASPARLLSHPTASAPLDHTAYPHILDLVIAHAPPDVLPTLRLVSRYCLEAASCRLYAHVAMAVRSGSPRGAIELTDPVRRVRLPGLRWRSWADRHYPARAEPCFSPDAEPTADMLVARAEHASCIARLQRYTRTVDNFNSYAGSLSDNEWGDLAAAVRADTVVRTAKFLGIPNVTSEAALHISFGDMTTGYPRRPRDSSVYTWWDSPATAFVNHWSSERVVVNLRYASRDPHLRWRGMSVPRITRLGELVLLFTPYTRLLDTFSPAPGEQPEGRRVLGMLHCLVGAMACSLPARETAWTLVGLEGVDTRALELEVGNHCDWETRRNAIRQAIEDAITERDWTRTGFEGGWDRLQGEVRVPQLRLLTLAEWRGEVGAEVFALATEAPGGARDILHADYQ</sequence>
<evidence type="ECO:0008006" key="3">
    <source>
        <dbReference type="Google" id="ProtNLM"/>
    </source>
</evidence>
<name>A0ABR3PTB3_9TREE</name>
<gene>
    <name evidence="1" type="ORF">Q8F55_009259</name>
</gene>
<dbReference type="EMBL" id="JBBXJM010000007">
    <property type="protein sequence ID" value="KAL1405620.1"/>
    <property type="molecule type" value="Genomic_DNA"/>
</dbReference>